<dbReference type="PANTHER" id="PTHR11736:SF14">
    <property type="entry name" value="NSE3 HOMOLOG, SMC5-SMC6 COMPLEX COMPONENT"/>
    <property type="match status" value="1"/>
</dbReference>
<accession>A0A9P6FZ10</accession>
<evidence type="ECO:0000256" key="1">
    <source>
        <dbReference type="SAM" id="MobiDB-lite"/>
    </source>
</evidence>
<keyword evidence="4" id="KW-1185">Reference proteome</keyword>
<dbReference type="Pfam" id="PF01454">
    <property type="entry name" value="MAGE"/>
    <property type="match status" value="1"/>
</dbReference>
<dbReference type="Gene3D" id="1.10.10.1200">
    <property type="entry name" value="MAGE homology domain, winged helix WH1 motif"/>
    <property type="match status" value="1"/>
</dbReference>
<evidence type="ECO:0000313" key="3">
    <source>
        <dbReference type="EMBL" id="KAF9584433.1"/>
    </source>
</evidence>
<dbReference type="PROSITE" id="PS50838">
    <property type="entry name" value="MAGE"/>
    <property type="match status" value="1"/>
</dbReference>
<dbReference type="OrthoDB" id="205198at2759"/>
<dbReference type="InterPro" id="IPR002190">
    <property type="entry name" value="MHD_dom"/>
</dbReference>
<dbReference type="Gene3D" id="1.10.10.1210">
    <property type="entry name" value="MAGE homology domain, winged helix WH2 motif"/>
    <property type="match status" value="1"/>
</dbReference>
<dbReference type="AlphaFoldDB" id="A0A9P6FZ10"/>
<dbReference type="InterPro" id="IPR041899">
    <property type="entry name" value="MAGE_WH2"/>
</dbReference>
<dbReference type="PANTHER" id="PTHR11736">
    <property type="entry name" value="MELANOMA-ASSOCIATED ANTIGEN MAGE ANTIGEN"/>
    <property type="match status" value="1"/>
</dbReference>
<dbReference type="GO" id="GO:0005634">
    <property type="term" value="C:nucleus"/>
    <property type="evidence" value="ECO:0007669"/>
    <property type="project" value="TreeGrafter"/>
</dbReference>
<dbReference type="GO" id="GO:0006281">
    <property type="term" value="P:DNA repair"/>
    <property type="evidence" value="ECO:0007669"/>
    <property type="project" value="TreeGrafter"/>
</dbReference>
<feature type="domain" description="MAGE" evidence="2">
    <location>
        <begin position="98"/>
        <end position="276"/>
    </location>
</feature>
<proteinExistence type="predicted"/>
<reference evidence="3" key="1">
    <citation type="journal article" date="2020" name="Fungal Divers.">
        <title>Resolving the Mortierellaceae phylogeny through synthesis of multi-gene phylogenetics and phylogenomics.</title>
        <authorList>
            <person name="Vandepol N."/>
            <person name="Liber J."/>
            <person name="Desiro A."/>
            <person name="Na H."/>
            <person name="Kennedy M."/>
            <person name="Barry K."/>
            <person name="Grigoriev I.V."/>
            <person name="Miller A.N."/>
            <person name="O'Donnell K."/>
            <person name="Stajich J.E."/>
            <person name="Bonito G."/>
        </authorList>
    </citation>
    <scope>NUCLEOTIDE SEQUENCE</scope>
    <source>
        <strain evidence="3">KOD1015</strain>
    </source>
</reference>
<evidence type="ECO:0000259" key="2">
    <source>
        <dbReference type="PROSITE" id="PS50838"/>
    </source>
</evidence>
<dbReference type="SMART" id="SM01373">
    <property type="entry name" value="MAGE"/>
    <property type="match status" value="1"/>
</dbReference>
<sequence>MKLDDDDDDNDYGQRPSSSRNPNKRPPVTYGHSSGSQKRIAIDDDGDLQSNSQQHEPIVIRAKTAGADIPIPREDFERLVKNVVRLAIFTSHSDSALKRDDIRAALDNHAKLFDKVFQEAQNRLRDIFGMELVELTSKGRLGHGGEKGTKSYILVNKLPLELVQSSAVDWEPEAERTGLLMVILSLIMVRQGAIYESALLLQLRQLGLLEATSTFGDFRKELDQLIKKRYIESSKLEMVDDSGEKRETELRWGSRSRAEIPERNVVQFILEVFGAEAPLGLEASILKASGIEKKKDKEPERQQL</sequence>
<organism evidence="3 4">
    <name type="scientific">Lunasporangiospora selenospora</name>
    <dbReference type="NCBI Taxonomy" id="979761"/>
    <lineage>
        <taxon>Eukaryota</taxon>
        <taxon>Fungi</taxon>
        <taxon>Fungi incertae sedis</taxon>
        <taxon>Mucoromycota</taxon>
        <taxon>Mortierellomycotina</taxon>
        <taxon>Mortierellomycetes</taxon>
        <taxon>Mortierellales</taxon>
        <taxon>Mortierellaceae</taxon>
        <taxon>Lunasporangiospora</taxon>
    </lineage>
</organism>
<evidence type="ECO:0000313" key="4">
    <source>
        <dbReference type="Proteomes" id="UP000780801"/>
    </source>
</evidence>
<dbReference type="Proteomes" id="UP000780801">
    <property type="component" value="Unassembled WGS sequence"/>
</dbReference>
<name>A0A9P6FZ10_9FUNG</name>
<dbReference type="InterPro" id="IPR037445">
    <property type="entry name" value="MAGE"/>
</dbReference>
<comment type="caution">
    <text evidence="3">The sequence shown here is derived from an EMBL/GenBank/DDBJ whole genome shotgun (WGS) entry which is preliminary data.</text>
</comment>
<feature type="compositionally biased region" description="Acidic residues" evidence="1">
    <location>
        <begin position="1"/>
        <end position="11"/>
    </location>
</feature>
<feature type="region of interest" description="Disordered" evidence="1">
    <location>
        <begin position="1"/>
        <end position="39"/>
    </location>
</feature>
<gene>
    <name evidence="3" type="ORF">BGW38_006466</name>
</gene>
<protein>
    <recommendedName>
        <fullName evidence="2">MAGE domain-containing protein</fullName>
    </recommendedName>
</protein>
<dbReference type="EMBL" id="JAABOA010000413">
    <property type="protein sequence ID" value="KAF9584433.1"/>
    <property type="molecule type" value="Genomic_DNA"/>
</dbReference>
<dbReference type="InterPro" id="IPR041898">
    <property type="entry name" value="MAGE_WH1"/>
</dbReference>